<dbReference type="SUPFAM" id="SSF53448">
    <property type="entry name" value="Nucleotide-diphospho-sugar transferases"/>
    <property type="match status" value="1"/>
</dbReference>
<comment type="caution">
    <text evidence="4">The sequence shown here is derived from an EMBL/GenBank/DDBJ whole genome shotgun (WGS) entry which is preliminary data.</text>
</comment>
<keyword evidence="2" id="KW-1133">Transmembrane helix</keyword>
<dbReference type="InterPro" id="IPR017832">
    <property type="entry name" value="Glyco_trans_2_hopen-assoc_HpnB"/>
</dbReference>
<protein>
    <submittedName>
        <fullName evidence="4">Glycosyl transferase family 2</fullName>
    </submittedName>
</protein>
<feature type="compositionally biased region" description="Low complexity" evidence="1">
    <location>
        <begin position="390"/>
        <end position="407"/>
    </location>
</feature>
<dbReference type="RefSeq" id="WP_086656034.1">
    <property type="nucleotide sequence ID" value="NZ_BLJP01000003.1"/>
</dbReference>
<accession>A0A6V8I6H1</accession>
<evidence type="ECO:0000256" key="2">
    <source>
        <dbReference type="SAM" id="Phobius"/>
    </source>
</evidence>
<dbReference type="GO" id="GO:0016740">
    <property type="term" value="F:transferase activity"/>
    <property type="evidence" value="ECO:0007669"/>
    <property type="project" value="UniProtKB-KW"/>
</dbReference>
<keyword evidence="5" id="KW-1185">Reference proteome</keyword>
<feature type="transmembrane region" description="Helical" evidence="2">
    <location>
        <begin position="345"/>
        <end position="368"/>
    </location>
</feature>
<dbReference type="InterPro" id="IPR001173">
    <property type="entry name" value="Glyco_trans_2-like"/>
</dbReference>
<dbReference type="NCBIfam" id="TIGR03469">
    <property type="entry name" value="HpnB"/>
    <property type="match status" value="1"/>
</dbReference>
<evidence type="ECO:0000259" key="3">
    <source>
        <dbReference type="Pfam" id="PF00535"/>
    </source>
</evidence>
<dbReference type="PANTHER" id="PTHR43646:SF3">
    <property type="entry name" value="SLR1566 PROTEIN"/>
    <property type="match status" value="1"/>
</dbReference>
<sequence>MLFGLAVLSALIWFGLIFFHGWFWQAGPILRPEPPGTSPADIMPDVTVVIPARDEAESIEVALSSLLTQDYAGRLSLILVNDRSEDGTGALARTLPDPKGRLTVLDGADPEPGWSGKLWAVAQGVAEARRQQDANSGYILLTDADIVHAPEHISTLVAKAQTDRLHMVSEMVELQCESLAERALVPAFVFFFALLYPFAQVNNPKSRTAGAAGGTILIRRDMLAEIGWIDALKGALIDDCTLATCVKQAGGRLYLGHSCLARSIRPYPNAADVWRMIARTAFVQLRYSPLFLVLTVLAMGVVWIAPGLIAAFGHGLTRWIGLGTWLVSTGSFVPTLRRFRLSPLWALTLPFVAIFYTAATIGSAVNHYRGRGVVWKNRAYTEAIPNDGRATPAATSATTSAAGAAAPEQVQTAQVPGGRG</sequence>
<keyword evidence="2" id="KW-0472">Membrane</keyword>
<dbReference type="OrthoDB" id="9806525at2"/>
<dbReference type="EMBL" id="BLJP01000003">
    <property type="protein sequence ID" value="GFE93101.1"/>
    <property type="molecule type" value="Genomic_DNA"/>
</dbReference>
<reference evidence="4 5" key="1">
    <citation type="journal article" date="2020" name="Cell Rep.">
        <title>Local necrotic cells trigger systemic immune activation via gut microbiome dysbiosis in Drosophila.</title>
        <authorList>
            <person name="Kosakamoto H."/>
            <person name="Yamauchi T."/>
            <person name="Akuzawa-Tokita Y."/>
            <person name="Nishimura K."/>
            <person name="Soga T."/>
            <person name="Murakami T."/>
            <person name="Mori H."/>
            <person name="Yamamoto K."/>
            <person name="Miyazaki R."/>
            <person name="Koto A."/>
            <person name="Miura M."/>
            <person name="Obata F."/>
        </authorList>
    </citation>
    <scope>NUCLEOTIDE SEQUENCE [LARGE SCALE GENOMIC DNA]</scope>
    <source>
        <strain evidence="4 5">Ai</strain>
    </source>
</reference>
<feature type="transmembrane region" description="Helical" evidence="2">
    <location>
        <begin position="6"/>
        <end position="24"/>
    </location>
</feature>
<dbReference type="Pfam" id="PF00535">
    <property type="entry name" value="Glycos_transf_2"/>
    <property type="match status" value="1"/>
</dbReference>
<feature type="domain" description="Glycosyltransferase 2-like" evidence="3">
    <location>
        <begin position="47"/>
        <end position="226"/>
    </location>
</feature>
<feature type="transmembrane region" description="Helical" evidence="2">
    <location>
        <begin position="319"/>
        <end position="339"/>
    </location>
</feature>
<feature type="region of interest" description="Disordered" evidence="1">
    <location>
        <begin position="386"/>
        <end position="420"/>
    </location>
</feature>
<dbReference type="InterPro" id="IPR029044">
    <property type="entry name" value="Nucleotide-diphossugar_trans"/>
</dbReference>
<dbReference type="PANTHER" id="PTHR43646">
    <property type="entry name" value="GLYCOSYLTRANSFERASE"/>
    <property type="match status" value="1"/>
</dbReference>
<proteinExistence type="predicted"/>
<evidence type="ECO:0000256" key="1">
    <source>
        <dbReference type="SAM" id="MobiDB-lite"/>
    </source>
</evidence>
<dbReference type="Gene3D" id="3.90.550.10">
    <property type="entry name" value="Spore Coat Polysaccharide Biosynthesis Protein SpsA, Chain A"/>
    <property type="match status" value="1"/>
</dbReference>
<dbReference type="Proteomes" id="UP000548726">
    <property type="component" value="Unassembled WGS sequence"/>
</dbReference>
<organism evidence="4 5">
    <name type="scientific">Acetobacter persici</name>
    <dbReference type="NCBI Taxonomy" id="1076596"/>
    <lineage>
        <taxon>Bacteria</taxon>
        <taxon>Pseudomonadati</taxon>
        <taxon>Pseudomonadota</taxon>
        <taxon>Alphaproteobacteria</taxon>
        <taxon>Acetobacterales</taxon>
        <taxon>Acetobacteraceae</taxon>
        <taxon>Acetobacter</taxon>
    </lineage>
</organism>
<evidence type="ECO:0000313" key="4">
    <source>
        <dbReference type="EMBL" id="GFE93101.1"/>
    </source>
</evidence>
<feature type="transmembrane region" description="Helical" evidence="2">
    <location>
        <begin position="290"/>
        <end position="312"/>
    </location>
</feature>
<gene>
    <name evidence="4" type="ORF">DmAi_11600</name>
</gene>
<dbReference type="AlphaFoldDB" id="A0A6V8I6H1"/>
<keyword evidence="4" id="KW-0808">Transferase</keyword>
<name>A0A6V8I6H1_9PROT</name>
<keyword evidence="2" id="KW-0812">Transmembrane</keyword>
<evidence type="ECO:0000313" key="5">
    <source>
        <dbReference type="Proteomes" id="UP000548726"/>
    </source>
</evidence>